<evidence type="ECO:0000313" key="2">
    <source>
        <dbReference type="EMBL" id="NVO33210.1"/>
    </source>
</evidence>
<dbReference type="RefSeq" id="WP_176910042.1">
    <property type="nucleotide sequence ID" value="NZ_JABKAU010000054.1"/>
</dbReference>
<feature type="transmembrane region" description="Helical" evidence="1">
    <location>
        <begin position="93"/>
        <end position="118"/>
    </location>
</feature>
<organism evidence="2 3">
    <name type="scientific">Hymenobacter lapidiphilus</name>
    <dbReference type="NCBI Taxonomy" id="2608003"/>
    <lineage>
        <taxon>Bacteria</taxon>
        <taxon>Pseudomonadati</taxon>
        <taxon>Bacteroidota</taxon>
        <taxon>Cytophagia</taxon>
        <taxon>Cytophagales</taxon>
        <taxon>Hymenobacteraceae</taxon>
        <taxon>Hymenobacter</taxon>
    </lineage>
</organism>
<gene>
    <name evidence="2" type="ORF">HW554_18545</name>
</gene>
<dbReference type="AlphaFoldDB" id="A0A7Y7U856"/>
<keyword evidence="1" id="KW-0472">Membrane</keyword>
<dbReference type="Proteomes" id="UP000565521">
    <property type="component" value="Unassembled WGS sequence"/>
</dbReference>
<protein>
    <submittedName>
        <fullName evidence="2">Uncharacterized protein</fullName>
    </submittedName>
</protein>
<keyword evidence="1" id="KW-0812">Transmembrane</keyword>
<evidence type="ECO:0000313" key="3">
    <source>
        <dbReference type="Proteomes" id="UP000565521"/>
    </source>
</evidence>
<comment type="caution">
    <text evidence="2">The sequence shown here is derived from an EMBL/GenBank/DDBJ whole genome shotgun (WGS) entry which is preliminary data.</text>
</comment>
<dbReference type="EMBL" id="JABKAU010000054">
    <property type="protein sequence ID" value="NVO33210.1"/>
    <property type="molecule type" value="Genomic_DNA"/>
</dbReference>
<evidence type="ECO:0000256" key="1">
    <source>
        <dbReference type="SAM" id="Phobius"/>
    </source>
</evidence>
<sequence length="127" mass="14430">MLDLLAFALSCALVSVAWCVILVDSGMLLEPVQRWSRGWYTARRPGVISTSATSSAFRSEFKVAYLDDQWWFKPIWGCYRCNSVWWALLGYPLAFGAAYSLWAHLVAVCATLFLSCLVEKAYRWSQS</sequence>
<keyword evidence="1" id="KW-1133">Transmembrane helix</keyword>
<keyword evidence="3" id="KW-1185">Reference proteome</keyword>
<reference evidence="2 3" key="1">
    <citation type="submission" date="2020-05" db="EMBL/GenBank/DDBJ databases">
        <title>Hymenobacter terrestris sp. nov. and Hymenobacter lapidiphilus sp. nov., isolated from regoliths in Antarctica.</title>
        <authorList>
            <person name="Sedlacek I."/>
            <person name="Pantucek R."/>
            <person name="Zeman M."/>
            <person name="Holochova P."/>
            <person name="Kralova S."/>
            <person name="Stankova E."/>
            <person name="Sedo O."/>
            <person name="Micenkova L."/>
            <person name="Svec P."/>
            <person name="Gupta V."/>
            <person name="Sood U."/>
            <person name="Korpole U.S."/>
            <person name="Lal R."/>
        </authorList>
    </citation>
    <scope>NUCLEOTIDE SEQUENCE [LARGE SCALE GENOMIC DNA]</scope>
    <source>
        <strain evidence="2 3">P5342</strain>
    </source>
</reference>
<name>A0A7Y7U856_9BACT</name>
<accession>A0A7Y7U856</accession>
<proteinExistence type="predicted"/>